<dbReference type="PANTHER" id="PTHR46229:SF2">
    <property type="entry name" value="BOLA-LIKE PROTEIN 1"/>
    <property type="match status" value="1"/>
</dbReference>
<sequence>MELAEIKNRIEDGIPGATAVLEGDGCSCEATVISDSFDGQGLLAQQRAVMATVNDVLASGELHALSIKTYTTAQWEQVEK</sequence>
<organism evidence="3 4">
    <name type="scientific">Candidatus Thiopontia autotrophica</name>
    <dbReference type="NCBI Taxonomy" id="2841688"/>
    <lineage>
        <taxon>Bacteria</taxon>
        <taxon>Pseudomonadati</taxon>
        <taxon>Pseudomonadota</taxon>
        <taxon>Gammaproteobacteria</taxon>
        <taxon>Candidatus Thiopontia</taxon>
    </lineage>
</organism>
<dbReference type="PIRSF" id="PIRSF003113">
    <property type="entry name" value="BolA"/>
    <property type="match status" value="1"/>
</dbReference>
<dbReference type="Gene3D" id="3.30.300.90">
    <property type="entry name" value="BolA-like"/>
    <property type="match status" value="1"/>
</dbReference>
<comment type="similarity">
    <text evidence="1 2">Belongs to the BolA/IbaG family.</text>
</comment>
<dbReference type="InterPro" id="IPR036065">
    <property type="entry name" value="BolA-like_sf"/>
</dbReference>
<dbReference type="InterPro" id="IPR002634">
    <property type="entry name" value="BolA"/>
</dbReference>
<protein>
    <submittedName>
        <fullName evidence="3">BolA/IbaG family iron-sulfur metabolism protein</fullName>
    </submittedName>
</protein>
<comment type="caution">
    <text evidence="3">The sequence shown here is derived from an EMBL/GenBank/DDBJ whole genome shotgun (WGS) entry which is preliminary data.</text>
</comment>
<dbReference type="Pfam" id="PF01722">
    <property type="entry name" value="BolA"/>
    <property type="match status" value="1"/>
</dbReference>
<dbReference type="InterPro" id="IPR050961">
    <property type="entry name" value="BolA/IbaG_stress_morph_reg"/>
</dbReference>
<evidence type="ECO:0000256" key="2">
    <source>
        <dbReference type="RuleBase" id="RU003860"/>
    </source>
</evidence>
<evidence type="ECO:0000256" key="1">
    <source>
        <dbReference type="ARBA" id="ARBA00005578"/>
    </source>
</evidence>
<dbReference type="Proteomes" id="UP000654401">
    <property type="component" value="Unassembled WGS sequence"/>
</dbReference>
<name>A0A8J6P2H0_9GAMM</name>
<evidence type="ECO:0000313" key="4">
    <source>
        <dbReference type="Proteomes" id="UP000654401"/>
    </source>
</evidence>
<dbReference type="PANTHER" id="PTHR46229">
    <property type="entry name" value="BOLA TRANSCRIPTION REGULATOR"/>
    <property type="match status" value="1"/>
</dbReference>
<dbReference type="AlphaFoldDB" id="A0A8J6P2H0"/>
<reference evidence="3 4" key="1">
    <citation type="submission" date="2020-08" db="EMBL/GenBank/DDBJ databases">
        <title>Bridging the membrane lipid divide: bacteria of the FCB group superphylum have the potential to synthesize archaeal ether lipids.</title>
        <authorList>
            <person name="Villanueva L."/>
            <person name="Von Meijenfeldt F.A.B."/>
            <person name="Westbye A.B."/>
            <person name="Yadav S."/>
            <person name="Hopmans E.C."/>
            <person name="Dutilh B.E."/>
            <person name="Sinninghe Damste J.S."/>
        </authorList>
    </citation>
    <scope>NUCLEOTIDE SEQUENCE [LARGE SCALE GENOMIC DNA]</scope>
    <source>
        <strain evidence="3">NIOZ-UU100</strain>
    </source>
</reference>
<accession>A0A8J6P2H0</accession>
<dbReference type="EMBL" id="JACNFK010000004">
    <property type="protein sequence ID" value="MBC8518794.1"/>
    <property type="molecule type" value="Genomic_DNA"/>
</dbReference>
<proteinExistence type="inferred from homology"/>
<evidence type="ECO:0000313" key="3">
    <source>
        <dbReference type="EMBL" id="MBC8518794.1"/>
    </source>
</evidence>
<dbReference type="SUPFAM" id="SSF82657">
    <property type="entry name" value="BolA-like"/>
    <property type="match status" value="1"/>
</dbReference>
<gene>
    <name evidence="3" type="ORF">H8D24_00095</name>
</gene>